<organism evidence="3 4">
    <name type="scientific">Immersiella caudata</name>
    <dbReference type="NCBI Taxonomy" id="314043"/>
    <lineage>
        <taxon>Eukaryota</taxon>
        <taxon>Fungi</taxon>
        <taxon>Dikarya</taxon>
        <taxon>Ascomycota</taxon>
        <taxon>Pezizomycotina</taxon>
        <taxon>Sordariomycetes</taxon>
        <taxon>Sordariomycetidae</taxon>
        <taxon>Sordariales</taxon>
        <taxon>Lasiosphaeriaceae</taxon>
        <taxon>Immersiella</taxon>
    </lineage>
</organism>
<accession>A0AA39WQC3</accession>
<dbReference type="AlphaFoldDB" id="A0AA39WQC3"/>
<evidence type="ECO:0000259" key="2">
    <source>
        <dbReference type="Pfam" id="PF09084"/>
    </source>
</evidence>
<protein>
    <recommendedName>
        <fullName evidence="2">SsuA/THI5-like domain-containing protein</fullName>
    </recommendedName>
</protein>
<dbReference type="Pfam" id="PF09084">
    <property type="entry name" value="NMT1"/>
    <property type="match status" value="1"/>
</dbReference>
<gene>
    <name evidence="3" type="ORF">B0T14DRAFT_519601</name>
</gene>
<reference evidence="3" key="1">
    <citation type="submission" date="2023-06" db="EMBL/GenBank/DDBJ databases">
        <title>Genome-scale phylogeny and comparative genomics of the fungal order Sordariales.</title>
        <authorList>
            <consortium name="Lawrence Berkeley National Laboratory"/>
            <person name="Hensen N."/>
            <person name="Bonometti L."/>
            <person name="Westerberg I."/>
            <person name="Brannstrom I.O."/>
            <person name="Guillou S."/>
            <person name="Cros-Aarteil S."/>
            <person name="Calhoun S."/>
            <person name="Haridas S."/>
            <person name="Kuo A."/>
            <person name="Mondo S."/>
            <person name="Pangilinan J."/>
            <person name="Riley R."/>
            <person name="Labutti K."/>
            <person name="Andreopoulos B."/>
            <person name="Lipzen A."/>
            <person name="Chen C."/>
            <person name="Yanf M."/>
            <person name="Daum C."/>
            <person name="Ng V."/>
            <person name="Clum A."/>
            <person name="Steindorff A."/>
            <person name="Ohm R."/>
            <person name="Martin F."/>
            <person name="Silar P."/>
            <person name="Natvig D."/>
            <person name="Lalanne C."/>
            <person name="Gautier V."/>
            <person name="Ament-Velasquez S.L."/>
            <person name="Kruys A."/>
            <person name="Hutchinson M.I."/>
            <person name="Powell A.J."/>
            <person name="Barry K."/>
            <person name="Miller A.N."/>
            <person name="Grigoriev I.V."/>
            <person name="Debuchy R."/>
            <person name="Gladieux P."/>
            <person name="Thoren M.H."/>
            <person name="Johannesson H."/>
        </authorList>
    </citation>
    <scope>NUCLEOTIDE SEQUENCE</scope>
    <source>
        <strain evidence="3">CBS 606.72</strain>
    </source>
</reference>
<dbReference type="SUPFAM" id="SSF53850">
    <property type="entry name" value="Periplasmic binding protein-like II"/>
    <property type="match status" value="1"/>
</dbReference>
<feature type="chain" id="PRO_5041254323" description="SsuA/THI5-like domain-containing protein" evidence="1">
    <location>
        <begin position="21"/>
        <end position="314"/>
    </location>
</feature>
<dbReference type="PANTHER" id="PTHR30024">
    <property type="entry name" value="ALIPHATIC SULFONATES-BINDING PROTEIN-RELATED"/>
    <property type="match status" value="1"/>
</dbReference>
<feature type="domain" description="SsuA/THI5-like" evidence="2">
    <location>
        <begin position="59"/>
        <end position="239"/>
    </location>
</feature>
<dbReference type="Gene3D" id="3.40.190.10">
    <property type="entry name" value="Periplasmic binding protein-like II"/>
    <property type="match status" value="2"/>
</dbReference>
<proteinExistence type="predicted"/>
<evidence type="ECO:0000256" key="1">
    <source>
        <dbReference type="SAM" id="SignalP"/>
    </source>
</evidence>
<evidence type="ECO:0000313" key="4">
    <source>
        <dbReference type="Proteomes" id="UP001175000"/>
    </source>
</evidence>
<dbReference type="Proteomes" id="UP001175000">
    <property type="component" value="Unassembled WGS sequence"/>
</dbReference>
<sequence length="314" mass="34733">MHPIRTLGLLAALLPPQAAAIKVACNEAWIEHTPFAYAHKNKIYKDEASIVSGGVASLSGDVELGGNAETQGLKQYASHKNYRLIYIVVEATYRLVANKAAGIKTLADLKGKKVGTFQGSSAQVFVDTLIGSAGVDRNEFTTVSGSMCMRAPCAANTFPQRLKNRDIDAFGCWETAVELGIEAAGEENVVVFKNATLYREIYSLYATTENLKNPSMRKKIVQYVKALNQTLEVFKNSPETVYPFVAKEIGVDVPVLRKVWPEHKWGPGDMGEDLIDFLEREEQYLSKVDKRKAATRAELKKFVDTSVYEDAMKL</sequence>
<name>A0AA39WQC3_9PEZI</name>
<evidence type="ECO:0000313" key="3">
    <source>
        <dbReference type="EMBL" id="KAK0619645.1"/>
    </source>
</evidence>
<feature type="signal peptide" evidence="1">
    <location>
        <begin position="1"/>
        <end position="20"/>
    </location>
</feature>
<keyword evidence="4" id="KW-1185">Reference proteome</keyword>
<dbReference type="EMBL" id="JAULSU010000004">
    <property type="protein sequence ID" value="KAK0619645.1"/>
    <property type="molecule type" value="Genomic_DNA"/>
</dbReference>
<dbReference type="PANTHER" id="PTHR30024:SF42">
    <property type="entry name" value="ALIPHATIC SULFONATES-BINDING PROTEIN-RELATED"/>
    <property type="match status" value="1"/>
</dbReference>
<keyword evidence="1" id="KW-0732">Signal</keyword>
<dbReference type="InterPro" id="IPR015168">
    <property type="entry name" value="SsuA/THI5"/>
</dbReference>
<comment type="caution">
    <text evidence="3">The sequence shown here is derived from an EMBL/GenBank/DDBJ whole genome shotgun (WGS) entry which is preliminary data.</text>
</comment>